<keyword evidence="1" id="KW-0472">Membrane</keyword>
<dbReference type="EMBL" id="JBBKAM010000002">
    <property type="protein sequence ID" value="MEJ8643143.1"/>
    <property type="molecule type" value="Genomic_DNA"/>
</dbReference>
<proteinExistence type="predicted"/>
<keyword evidence="1" id="KW-0812">Transmembrane</keyword>
<evidence type="ECO:0000313" key="3">
    <source>
        <dbReference type="Proteomes" id="UP001382904"/>
    </source>
</evidence>
<organism evidence="2 3">
    <name type="scientific">Streptomyces caledonius</name>
    <dbReference type="NCBI Taxonomy" id="3134107"/>
    <lineage>
        <taxon>Bacteria</taxon>
        <taxon>Bacillati</taxon>
        <taxon>Actinomycetota</taxon>
        <taxon>Actinomycetes</taxon>
        <taxon>Kitasatosporales</taxon>
        <taxon>Streptomycetaceae</taxon>
        <taxon>Streptomyces</taxon>
    </lineage>
</organism>
<feature type="transmembrane region" description="Helical" evidence="1">
    <location>
        <begin position="42"/>
        <end position="61"/>
    </location>
</feature>
<accession>A0ABU8U5I3</accession>
<evidence type="ECO:0008006" key="4">
    <source>
        <dbReference type="Google" id="ProtNLM"/>
    </source>
</evidence>
<evidence type="ECO:0000256" key="1">
    <source>
        <dbReference type="SAM" id="Phobius"/>
    </source>
</evidence>
<protein>
    <recommendedName>
        <fullName evidence="4">LigA protein</fullName>
    </recommendedName>
</protein>
<name>A0ABU8U5I3_9ACTN</name>
<keyword evidence="3" id="KW-1185">Reference proteome</keyword>
<reference evidence="2 3" key="1">
    <citation type="submission" date="2024-03" db="EMBL/GenBank/DDBJ databases">
        <title>Novel Streptomyces species of biotechnological and ecological value are a feature of Machair soil.</title>
        <authorList>
            <person name="Prole J.R."/>
            <person name="Goodfellow M."/>
            <person name="Allenby N."/>
            <person name="Ward A.C."/>
        </authorList>
    </citation>
    <scope>NUCLEOTIDE SEQUENCE [LARGE SCALE GENOMIC DNA]</scope>
    <source>
        <strain evidence="2 3">MS1.HAVA.3</strain>
    </source>
</reference>
<sequence>MPFEDELGEALRRAGDGFTADRPALVDAGERRGRRMVARRRAAVVGGSVLTLAVIATVGAYSGGVFDGSGAQGQVDVAAPAPLPSAAPGDLRKARTGTGAVTAEQLIAVLGQLLPDGKVSKAEARGTGDELGPMVQGVYDDGKGKAAISVGLSRVDPNGSSARQLTECGDKNIQEYDDCQTEQLADGSRVLLHKGYEYPDRRVDTKLWRAVLVNPQGFVVQLSEWNAPAEKDAAVSRTNPPLTTAQLKTLVTSDKWHPALKDLPAVKSDPDAQILPSGPEAGPILQSMLPKDGVNVLSTGGEGDYAYAVLNDGKGDSMVQVNAQPNMAKHLAGHMEGAGVTTLPDGTKVKVEQKPGEKGGAGVVWWSVDTLRPNGLRVVVSAFNTGNQNKPATRKAPLLTMDQLKEIALSPKWTTP</sequence>
<evidence type="ECO:0000313" key="2">
    <source>
        <dbReference type="EMBL" id="MEJ8643143.1"/>
    </source>
</evidence>
<comment type="caution">
    <text evidence="2">The sequence shown here is derived from an EMBL/GenBank/DDBJ whole genome shotgun (WGS) entry which is preliminary data.</text>
</comment>
<keyword evidence="1" id="KW-1133">Transmembrane helix</keyword>
<gene>
    <name evidence="2" type="ORF">WKI68_20660</name>
</gene>
<dbReference type="Proteomes" id="UP001382904">
    <property type="component" value="Unassembled WGS sequence"/>
</dbReference>